<sequence length="787" mass="90353">MPPRLFPLEAGSCGSYVCQSCLAHLRILPKFRPRTWRRSYSKRVATPPLRTAPTEETPKVSPFNDNQVEVRYFNEERPGRYRRLQDNEEFNKAISGLDDDVESTINELEKKLQDTAKLFQLMEKYGMKDKAYELKRLYGSRQAIQGSPPGIPEDCWPKSKAYHVSRLNTYLQNAFEDMSKGKITPKIVSSTWKYYSAARKTLSTSWGVVPKEVWELLWRILSYEKEWNTSRMAHIHVLSKDMRVAGFPLDGSQQLLAIEAMFISGWDKDAIDNWRKGASSLGSKPETFKEYWELGVRMCSHSGDLERAERAVDTLFDSSYDADPRILVPLIRACAQKEATEEKAWERYRQLRDLLGTSITIEDYDEVIASFLSTNKTELGLQAFVDMMFSTCIDIRGKAKLPPTVGNQFFLGKWLKRLIGAGDLDGAFNVIKYMEEKGILGSAIQVNGLIGAWLRTETAENVQKAEELAWAMIRSRLLFVQLRERQALLEWPLRLTMASPQEDTPGLRFVPKATLETFSLMAENYRHRGLHKEIEKLWTSFEQAEIATNSFMMNQLIESYIQNCEAKRALDFYHSMTREHHIAPDAHTFLALYKSLSINRLVVKYDDLVEQDAVMCRQFFRDLVESSWSFDSETAFDQLPRSILHSFLKLQDYAGMLAATRAMRELFSFAPSETLLVELAAGTMSLSRPTQRNKKLLMNASKITQFLMEERRRALEKEGRTLENLTPVQKAHELCVVLEALIFHKAQASEEELQLLYEEAAQQMGVYGMLVSKDAEKMTGESQALQE</sequence>
<evidence type="ECO:0000313" key="2">
    <source>
        <dbReference type="EMBL" id="KAK1768315.1"/>
    </source>
</evidence>
<dbReference type="AlphaFoldDB" id="A0AAJ0FPN5"/>
<dbReference type="Proteomes" id="UP001244011">
    <property type="component" value="Unassembled WGS sequence"/>
</dbReference>
<dbReference type="PANTHER" id="PTHR47447">
    <property type="entry name" value="OS03G0856100 PROTEIN"/>
    <property type="match status" value="1"/>
</dbReference>
<proteinExistence type="predicted"/>
<dbReference type="GeneID" id="85310733"/>
<organism evidence="2 3">
    <name type="scientific">Phialemonium atrogriseum</name>
    <dbReference type="NCBI Taxonomy" id="1093897"/>
    <lineage>
        <taxon>Eukaryota</taxon>
        <taxon>Fungi</taxon>
        <taxon>Dikarya</taxon>
        <taxon>Ascomycota</taxon>
        <taxon>Pezizomycotina</taxon>
        <taxon>Sordariomycetes</taxon>
        <taxon>Sordariomycetidae</taxon>
        <taxon>Cephalothecales</taxon>
        <taxon>Cephalothecaceae</taxon>
        <taxon>Phialemonium</taxon>
    </lineage>
</organism>
<reference evidence="2" key="1">
    <citation type="submission" date="2023-06" db="EMBL/GenBank/DDBJ databases">
        <title>Genome-scale phylogeny and comparative genomics of the fungal order Sordariales.</title>
        <authorList>
            <consortium name="Lawrence Berkeley National Laboratory"/>
            <person name="Hensen N."/>
            <person name="Bonometti L."/>
            <person name="Westerberg I."/>
            <person name="Brannstrom I.O."/>
            <person name="Guillou S."/>
            <person name="Cros-Aarteil S."/>
            <person name="Calhoun S."/>
            <person name="Haridas S."/>
            <person name="Kuo A."/>
            <person name="Mondo S."/>
            <person name="Pangilinan J."/>
            <person name="Riley R."/>
            <person name="Labutti K."/>
            <person name="Andreopoulos B."/>
            <person name="Lipzen A."/>
            <person name="Chen C."/>
            <person name="Yanf M."/>
            <person name="Daum C."/>
            <person name="Ng V."/>
            <person name="Clum A."/>
            <person name="Steindorff A."/>
            <person name="Ohm R."/>
            <person name="Martin F."/>
            <person name="Silar P."/>
            <person name="Natvig D."/>
            <person name="Lalanne C."/>
            <person name="Gautier V."/>
            <person name="Ament-Velasquez S.L."/>
            <person name="Kruys A."/>
            <person name="Hutchinson M.I."/>
            <person name="Powell A.J."/>
            <person name="Barry K."/>
            <person name="Miller A.N."/>
            <person name="Grigoriev I.V."/>
            <person name="Debuchy R."/>
            <person name="Gladieux P."/>
            <person name="Thoren M.H."/>
            <person name="Johannesson H."/>
        </authorList>
    </citation>
    <scope>NUCLEOTIDE SEQUENCE</scope>
    <source>
        <strain evidence="2">8032-3</strain>
    </source>
</reference>
<keyword evidence="1" id="KW-0677">Repeat</keyword>
<comment type="caution">
    <text evidence="2">The sequence shown here is derived from an EMBL/GenBank/DDBJ whole genome shotgun (WGS) entry which is preliminary data.</text>
</comment>
<dbReference type="EMBL" id="MU839005">
    <property type="protein sequence ID" value="KAK1768315.1"/>
    <property type="molecule type" value="Genomic_DNA"/>
</dbReference>
<dbReference type="RefSeq" id="XP_060284528.1">
    <property type="nucleotide sequence ID" value="XM_060427546.1"/>
</dbReference>
<dbReference type="InterPro" id="IPR011990">
    <property type="entry name" value="TPR-like_helical_dom_sf"/>
</dbReference>
<gene>
    <name evidence="2" type="ORF">QBC33DRAFT_534522</name>
</gene>
<evidence type="ECO:0000313" key="3">
    <source>
        <dbReference type="Proteomes" id="UP001244011"/>
    </source>
</evidence>
<dbReference type="PANTHER" id="PTHR47447:SF17">
    <property type="entry name" value="OS12G0638900 PROTEIN"/>
    <property type="match status" value="1"/>
</dbReference>
<name>A0AAJ0FPN5_9PEZI</name>
<keyword evidence="3" id="KW-1185">Reference proteome</keyword>
<dbReference type="Gene3D" id="1.25.40.10">
    <property type="entry name" value="Tetratricopeptide repeat domain"/>
    <property type="match status" value="2"/>
</dbReference>
<evidence type="ECO:0008006" key="4">
    <source>
        <dbReference type="Google" id="ProtNLM"/>
    </source>
</evidence>
<protein>
    <recommendedName>
        <fullName evidence="4">Pentacotripeptide-repeat region of PRORP domain-containing protein</fullName>
    </recommendedName>
</protein>
<evidence type="ECO:0000256" key="1">
    <source>
        <dbReference type="ARBA" id="ARBA00022737"/>
    </source>
</evidence>
<accession>A0AAJ0FPN5</accession>